<sequence>MLGTRQLLPQGSVGGGEPLVLHHKPLHLHMLCSQLLLHNLRRRQHIKRRIGAMGRPHPRAKWVRSGERPTHVRRRNSTLASHFSRIHPNFPNKLQTFLHNQNHTMRIANILL</sequence>
<dbReference type="AlphaFoldDB" id="A0A540K993"/>
<dbReference type="EMBL" id="VIEB01001677">
    <property type="protein sequence ID" value="TQD70804.1"/>
    <property type="molecule type" value="Genomic_DNA"/>
</dbReference>
<accession>A0A540K993</accession>
<name>A0A540K993_MALBA</name>
<comment type="caution">
    <text evidence="1">The sequence shown here is derived from an EMBL/GenBank/DDBJ whole genome shotgun (WGS) entry which is preliminary data.</text>
</comment>
<proteinExistence type="predicted"/>
<reference evidence="1 2" key="1">
    <citation type="journal article" date="2019" name="G3 (Bethesda)">
        <title>Sequencing of a Wild Apple (Malus baccata) Genome Unravels the Differences Between Cultivated and Wild Apple Species Regarding Disease Resistance and Cold Tolerance.</title>
        <authorList>
            <person name="Chen X."/>
        </authorList>
    </citation>
    <scope>NUCLEOTIDE SEQUENCE [LARGE SCALE GENOMIC DNA]</scope>
    <source>
        <strain evidence="2">cv. Shandingzi</strain>
        <tissue evidence="1">Leaves</tissue>
    </source>
</reference>
<dbReference type="Proteomes" id="UP000315295">
    <property type="component" value="Unassembled WGS sequence"/>
</dbReference>
<evidence type="ECO:0000313" key="1">
    <source>
        <dbReference type="EMBL" id="TQD70804.1"/>
    </source>
</evidence>
<evidence type="ECO:0000313" key="2">
    <source>
        <dbReference type="Proteomes" id="UP000315295"/>
    </source>
</evidence>
<organism evidence="1 2">
    <name type="scientific">Malus baccata</name>
    <name type="common">Siberian crab apple</name>
    <name type="synonym">Pyrus baccata</name>
    <dbReference type="NCBI Taxonomy" id="106549"/>
    <lineage>
        <taxon>Eukaryota</taxon>
        <taxon>Viridiplantae</taxon>
        <taxon>Streptophyta</taxon>
        <taxon>Embryophyta</taxon>
        <taxon>Tracheophyta</taxon>
        <taxon>Spermatophyta</taxon>
        <taxon>Magnoliopsida</taxon>
        <taxon>eudicotyledons</taxon>
        <taxon>Gunneridae</taxon>
        <taxon>Pentapetalae</taxon>
        <taxon>rosids</taxon>
        <taxon>fabids</taxon>
        <taxon>Rosales</taxon>
        <taxon>Rosaceae</taxon>
        <taxon>Amygdaloideae</taxon>
        <taxon>Maleae</taxon>
        <taxon>Malus</taxon>
    </lineage>
</organism>
<keyword evidence="2" id="KW-1185">Reference proteome</keyword>
<gene>
    <name evidence="1" type="ORF">C1H46_043655</name>
</gene>
<protein>
    <submittedName>
        <fullName evidence="1">Uncharacterized protein</fullName>
    </submittedName>
</protein>